<comment type="similarity">
    <text evidence="1">Belongs to the sodium:galactoside symporter (TC 2.A.2) family.</text>
</comment>
<dbReference type="GO" id="GO:0015293">
    <property type="term" value="F:symporter activity"/>
    <property type="evidence" value="ECO:0007669"/>
    <property type="project" value="InterPro"/>
</dbReference>
<dbReference type="PANTHER" id="PTHR11328:SF24">
    <property type="entry name" value="MAJOR FACILITATOR SUPERFAMILY (MFS) PROFILE DOMAIN-CONTAINING PROTEIN"/>
    <property type="match status" value="1"/>
</dbReference>
<keyword evidence="2" id="KW-0812">Transmembrane</keyword>
<dbReference type="RefSeq" id="WP_013041831.1">
    <property type="nucleotide sequence ID" value="NC_014008.1"/>
</dbReference>
<feature type="transmembrane region" description="Helical" evidence="2">
    <location>
        <begin position="325"/>
        <end position="344"/>
    </location>
</feature>
<gene>
    <name evidence="3" type="ordered locus">Caka_0076</name>
</gene>
<dbReference type="Proteomes" id="UP000000925">
    <property type="component" value="Chromosome"/>
</dbReference>
<dbReference type="AlphaFoldDB" id="D5EL03"/>
<dbReference type="InterPro" id="IPR039672">
    <property type="entry name" value="MFS_2"/>
</dbReference>
<dbReference type="HOGENOM" id="CLU_027408_6_0_0"/>
<name>D5EL03_CORAD</name>
<sequence>MSQSHSDESASTTDELHFGQVPEKDRVPLKQKLAYGFGLSADHYAQFGISRLALPFFNILLGVSPAVVSTALAISRGWDAITDPLVGSISDNSKNPKGRRKPFLFWGSILTGLFFPIVWLAPKSMDESAIFVYLMIVFPLFYTFYSLMSVPYESLGMELTPNYKERTSIFTTRNYINEVATLAIPFLFYFANLSVFSDPITGVRIVSIGVGAMIIIAGVTCSRICQERYHSVAQHQATESLLKSARSLARNTPLVMIVSSISIFLFAISSVQALDMYVHIYYIYGGDKSAGALLDGVIKTVPIVFGLLGTFTVQKLSRKYDKHHLLLGSIAIMFFAKLGLYVTYYPGQVLLTFATKPFLAFGMSSFWVLVISMRADVADWDEFRFGRRREGMIAALTNWMVKASITLAIAASGYLLEFATGFDVEKGAQSMETLERMKLIYVALPSIAIAITFIIMMKYPLSQKKMAEIRSELERRREAV</sequence>
<dbReference type="Pfam" id="PF13347">
    <property type="entry name" value="MFS_2"/>
    <property type="match status" value="1"/>
</dbReference>
<evidence type="ECO:0000313" key="3">
    <source>
        <dbReference type="EMBL" id="ADE53105.1"/>
    </source>
</evidence>
<feature type="transmembrane region" description="Helical" evidence="2">
    <location>
        <begin position="392"/>
        <end position="416"/>
    </location>
</feature>
<feature type="transmembrane region" description="Helical" evidence="2">
    <location>
        <begin position="439"/>
        <end position="461"/>
    </location>
</feature>
<feature type="transmembrane region" description="Helical" evidence="2">
    <location>
        <begin position="350"/>
        <end position="371"/>
    </location>
</feature>
<dbReference type="OrthoDB" id="181905at2"/>
<feature type="transmembrane region" description="Helical" evidence="2">
    <location>
        <begin position="52"/>
        <end position="74"/>
    </location>
</feature>
<evidence type="ECO:0000256" key="1">
    <source>
        <dbReference type="ARBA" id="ARBA00009617"/>
    </source>
</evidence>
<dbReference type="GO" id="GO:0008643">
    <property type="term" value="P:carbohydrate transport"/>
    <property type="evidence" value="ECO:0007669"/>
    <property type="project" value="InterPro"/>
</dbReference>
<proteinExistence type="inferred from homology"/>
<evidence type="ECO:0000313" key="4">
    <source>
        <dbReference type="Proteomes" id="UP000000925"/>
    </source>
</evidence>
<protein>
    <submittedName>
        <fullName evidence="3">Major facilitator transporter</fullName>
    </submittedName>
</protein>
<dbReference type="STRING" id="583355.Caka_0076"/>
<keyword evidence="4" id="KW-1185">Reference proteome</keyword>
<dbReference type="SUPFAM" id="SSF103473">
    <property type="entry name" value="MFS general substrate transporter"/>
    <property type="match status" value="1"/>
</dbReference>
<reference evidence="3 4" key="1">
    <citation type="journal article" date="2010" name="Stand. Genomic Sci.">
        <title>Complete genome sequence of Coraliomargarita akajimensis type strain (04OKA010-24).</title>
        <authorList>
            <person name="Mavromatis K."/>
            <person name="Abt B."/>
            <person name="Brambilla E."/>
            <person name="Lapidus A."/>
            <person name="Copeland A."/>
            <person name="Deshpande S."/>
            <person name="Nolan M."/>
            <person name="Lucas S."/>
            <person name="Tice H."/>
            <person name="Cheng J.F."/>
            <person name="Han C."/>
            <person name="Detter J.C."/>
            <person name="Woyke T."/>
            <person name="Goodwin L."/>
            <person name="Pitluck S."/>
            <person name="Held B."/>
            <person name="Brettin T."/>
            <person name="Tapia R."/>
            <person name="Ivanova N."/>
            <person name="Mikhailova N."/>
            <person name="Pati A."/>
            <person name="Liolios K."/>
            <person name="Chen A."/>
            <person name="Palaniappan K."/>
            <person name="Land M."/>
            <person name="Hauser L."/>
            <person name="Chang Y.J."/>
            <person name="Jeffries C.D."/>
            <person name="Rohde M."/>
            <person name="Goker M."/>
            <person name="Bristow J."/>
            <person name="Eisen J.A."/>
            <person name="Markowitz V."/>
            <person name="Hugenholtz P."/>
            <person name="Klenk H.P."/>
            <person name="Kyrpides N.C."/>
        </authorList>
    </citation>
    <scope>NUCLEOTIDE SEQUENCE [LARGE SCALE GENOMIC DNA]</scope>
    <source>
        <strain evidence="4">DSM 45221 / IAM 15411 / JCM 23193 / KCTC 12865</strain>
    </source>
</reference>
<dbReference type="KEGG" id="caa:Caka_0076"/>
<feature type="transmembrane region" description="Helical" evidence="2">
    <location>
        <begin position="202"/>
        <end position="221"/>
    </location>
</feature>
<dbReference type="EMBL" id="CP001998">
    <property type="protein sequence ID" value="ADE53105.1"/>
    <property type="molecule type" value="Genomic_DNA"/>
</dbReference>
<keyword evidence="2" id="KW-0472">Membrane</keyword>
<feature type="transmembrane region" description="Helical" evidence="2">
    <location>
        <begin position="254"/>
        <end position="284"/>
    </location>
</feature>
<evidence type="ECO:0000256" key="2">
    <source>
        <dbReference type="SAM" id="Phobius"/>
    </source>
</evidence>
<feature type="transmembrane region" description="Helical" evidence="2">
    <location>
        <begin position="296"/>
        <end position="313"/>
    </location>
</feature>
<organism evidence="3 4">
    <name type="scientific">Coraliomargarita akajimensis (strain DSM 45221 / IAM 15411 / JCM 23193 / KCTC 12865 / 04OKA010-24)</name>
    <dbReference type="NCBI Taxonomy" id="583355"/>
    <lineage>
        <taxon>Bacteria</taxon>
        <taxon>Pseudomonadati</taxon>
        <taxon>Verrucomicrobiota</taxon>
        <taxon>Opitutia</taxon>
        <taxon>Puniceicoccales</taxon>
        <taxon>Coraliomargaritaceae</taxon>
        <taxon>Coraliomargarita</taxon>
    </lineage>
</organism>
<keyword evidence="2" id="KW-1133">Transmembrane helix</keyword>
<accession>D5EL03</accession>
<feature type="transmembrane region" description="Helical" evidence="2">
    <location>
        <begin position="103"/>
        <end position="122"/>
    </location>
</feature>
<dbReference type="PANTHER" id="PTHR11328">
    <property type="entry name" value="MAJOR FACILITATOR SUPERFAMILY DOMAIN-CONTAINING PROTEIN"/>
    <property type="match status" value="1"/>
</dbReference>
<dbReference type="Gene3D" id="1.20.1250.20">
    <property type="entry name" value="MFS general substrate transporter like domains"/>
    <property type="match status" value="1"/>
</dbReference>
<dbReference type="eggNOG" id="COG2211">
    <property type="taxonomic scope" value="Bacteria"/>
</dbReference>
<feature type="transmembrane region" description="Helical" evidence="2">
    <location>
        <begin position="175"/>
        <end position="196"/>
    </location>
</feature>
<feature type="transmembrane region" description="Helical" evidence="2">
    <location>
        <begin position="128"/>
        <end position="147"/>
    </location>
</feature>
<dbReference type="GO" id="GO:0005886">
    <property type="term" value="C:plasma membrane"/>
    <property type="evidence" value="ECO:0007669"/>
    <property type="project" value="TreeGrafter"/>
</dbReference>
<dbReference type="InterPro" id="IPR036259">
    <property type="entry name" value="MFS_trans_sf"/>
</dbReference>